<reference evidence="2" key="1">
    <citation type="journal article" date="2020" name="New Phytol.">
        <title>Comparative genomics reveals dynamic genome evolution in host specialist ectomycorrhizal fungi.</title>
        <authorList>
            <person name="Lofgren L.A."/>
            <person name="Nguyen N.H."/>
            <person name="Vilgalys R."/>
            <person name="Ruytinx J."/>
            <person name="Liao H.L."/>
            <person name="Branco S."/>
            <person name="Kuo A."/>
            <person name="LaButti K."/>
            <person name="Lipzen A."/>
            <person name="Andreopoulos W."/>
            <person name="Pangilinan J."/>
            <person name="Riley R."/>
            <person name="Hundley H."/>
            <person name="Na H."/>
            <person name="Barry K."/>
            <person name="Grigoriev I.V."/>
            <person name="Stajich J.E."/>
            <person name="Kennedy P.G."/>
        </authorList>
    </citation>
    <scope>NUCLEOTIDE SEQUENCE</scope>
    <source>
        <strain evidence="2">MN1</strain>
    </source>
</reference>
<proteinExistence type="predicted"/>
<comment type="caution">
    <text evidence="2">The sequence shown here is derived from an EMBL/GenBank/DDBJ whole genome shotgun (WGS) entry which is preliminary data.</text>
</comment>
<evidence type="ECO:0000313" key="3">
    <source>
        <dbReference type="Proteomes" id="UP000807769"/>
    </source>
</evidence>
<dbReference type="Proteomes" id="UP000807769">
    <property type="component" value="Unassembled WGS sequence"/>
</dbReference>
<dbReference type="GeneID" id="64633394"/>
<dbReference type="OrthoDB" id="3266386at2759"/>
<name>A0A9P7JHK0_9AGAM</name>
<gene>
    <name evidence="2" type="ORF">BJ212DRAFT_1476454</name>
</gene>
<keyword evidence="3" id="KW-1185">Reference proteome</keyword>
<accession>A0A9P7JHK0</accession>
<dbReference type="AlphaFoldDB" id="A0A9P7JHK0"/>
<protein>
    <submittedName>
        <fullName evidence="2">Uncharacterized protein</fullName>
    </submittedName>
</protein>
<feature type="compositionally biased region" description="Pro residues" evidence="1">
    <location>
        <begin position="149"/>
        <end position="209"/>
    </location>
</feature>
<evidence type="ECO:0000313" key="2">
    <source>
        <dbReference type="EMBL" id="KAG1823586.1"/>
    </source>
</evidence>
<evidence type="ECO:0000256" key="1">
    <source>
        <dbReference type="SAM" id="MobiDB-lite"/>
    </source>
</evidence>
<dbReference type="EMBL" id="JABBWG010000004">
    <property type="protein sequence ID" value="KAG1823586.1"/>
    <property type="molecule type" value="Genomic_DNA"/>
</dbReference>
<feature type="region of interest" description="Disordered" evidence="1">
    <location>
        <begin position="132"/>
        <end position="209"/>
    </location>
</feature>
<sequence>MLPSNSSSAKFICVCSKHNFGRPHNVSRSTWYEHIQQAETTAEKDRIRSAQALNIPDIDSAILNLPPLSGQPAQGSSSGQCPSDCRAVMIRALAKIAQENAVSKCTGCHKCAWISEPDDMLKDLSMDQFSGEFDSHVPPDDFPMLNRLPIPPNEPPIPPNEPPVPPNEPPVPPNEPPIPPNEPPVPPNEPPVPLNKPPIPPNEPPTPLNEPPIPPNIPAEVNGHQLQYQFILQCHPRPNIDMEALAGIAKLPKIKETMEYILALKNASLEDLIAKLGDDALERLCNPPKGPVTIDSPGIQHSISMYLALEHASQAAYNRIMRSTTLNFAGADGVDDLLSFYKVERLVAEYTGVESIKHDMCLNLCLAFTGPFADLKTCPMCDTS</sequence>
<organism evidence="2 3">
    <name type="scientific">Suillus subaureus</name>
    <dbReference type="NCBI Taxonomy" id="48587"/>
    <lineage>
        <taxon>Eukaryota</taxon>
        <taxon>Fungi</taxon>
        <taxon>Dikarya</taxon>
        <taxon>Basidiomycota</taxon>
        <taxon>Agaricomycotina</taxon>
        <taxon>Agaricomycetes</taxon>
        <taxon>Agaricomycetidae</taxon>
        <taxon>Boletales</taxon>
        <taxon>Suillineae</taxon>
        <taxon>Suillaceae</taxon>
        <taxon>Suillus</taxon>
    </lineage>
</organism>
<dbReference type="RefSeq" id="XP_041197646.1">
    <property type="nucleotide sequence ID" value="XM_041339378.1"/>
</dbReference>